<keyword evidence="4" id="KW-1185">Reference proteome</keyword>
<proteinExistence type="predicted"/>
<organism evidence="3 4">
    <name type="scientific">Triticum urartu</name>
    <name type="common">Red wild einkorn</name>
    <name type="synonym">Crithodium urartu</name>
    <dbReference type="NCBI Taxonomy" id="4572"/>
    <lineage>
        <taxon>Eukaryota</taxon>
        <taxon>Viridiplantae</taxon>
        <taxon>Streptophyta</taxon>
        <taxon>Embryophyta</taxon>
        <taxon>Tracheophyta</taxon>
        <taxon>Spermatophyta</taxon>
        <taxon>Magnoliopsida</taxon>
        <taxon>Liliopsida</taxon>
        <taxon>Poales</taxon>
        <taxon>Poaceae</taxon>
        <taxon>BOP clade</taxon>
        <taxon>Pooideae</taxon>
        <taxon>Triticodae</taxon>
        <taxon>Triticeae</taxon>
        <taxon>Triticinae</taxon>
        <taxon>Triticum</taxon>
    </lineage>
</organism>
<reference evidence="4" key="1">
    <citation type="journal article" date="2013" name="Nature">
        <title>Draft genome of the wheat A-genome progenitor Triticum urartu.</title>
        <authorList>
            <person name="Ling H.Q."/>
            <person name="Zhao S."/>
            <person name="Liu D."/>
            <person name="Wang J."/>
            <person name="Sun H."/>
            <person name="Zhang C."/>
            <person name="Fan H."/>
            <person name="Li D."/>
            <person name="Dong L."/>
            <person name="Tao Y."/>
            <person name="Gao C."/>
            <person name="Wu H."/>
            <person name="Li Y."/>
            <person name="Cui Y."/>
            <person name="Guo X."/>
            <person name="Zheng S."/>
            <person name="Wang B."/>
            <person name="Yu K."/>
            <person name="Liang Q."/>
            <person name="Yang W."/>
            <person name="Lou X."/>
            <person name="Chen J."/>
            <person name="Feng M."/>
            <person name="Jian J."/>
            <person name="Zhang X."/>
            <person name="Luo G."/>
            <person name="Jiang Y."/>
            <person name="Liu J."/>
            <person name="Wang Z."/>
            <person name="Sha Y."/>
            <person name="Zhang B."/>
            <person name="Wu H."/>
            <person name="Tang D."/>
            <person name="Shen Q."/>
            <person name="Xue P."/>
            <person name="Zou S."/>
            <person name="Wang X."/>
            <person name="Liu X."/>
            <person name="Wang F."/>
            <person name="Yang Y."/>
            <person name="An X."/>
            <person name="Dong Z."/>
            <person name="Zhang K."/>
            <person name="Zhang X."/>
            <person name="Luo M.C."/>
            <person name="Dvorak J."/>
            <person name="Tong Y."/>
            <person name="Wang J."/>
            <person name="Yang H."/>
            <person name="Li Z."/>
            <person name="Wang D."/>
            <person name="Zhang A."/>
            <person name="Wang J."/>
        </authorList>
    </citation>
    <scope>NUCLEOTIDE SEQUENCE</scope>
    <source>
        <strain evidence="4">cv. G1812</strain>
    </source>
</reference>
<dbReference type="Gene3D" id="3.40.50.300">
    <property type="entry name" value="P-loop containing nucleotide triphosphate hydrolases"/>
    <property type="match status" value="1"/>
</dbReference>
<keyword evidence="1" id="KW-0677">Repeat</keyword>
<evidence type="ECO:0000259" key="2">
    <source>
        <dbReference type="Pfam" id="PF00931"/>
    </source>
</evidence>
<accession>A0A8R7R8D6</accession>
<name>A0A8R7R8D6_TRIUA</name>
<dbReference type="AlphaFoldDB" id="A0A8R7R8D6"/>
<dbReference type="InterPro" id="IPR042197">
    <property type="entry name" value="Apaf_helical"/>
</dbReference>
<dbReference type="EnsemblPlants" id="TuG1812G0700004432.01.T01">
    <property type="protein sequence ID" value="TuG1812G0700004432.01.T01"/>
    <property type="gene ID" value="TuG1812G0700004432.01"/>
</dbReference>
<dbReference type="Proteomes" id="UP000015106">
    <property type="component" value="Chromosome 7"/>
</dbReference>
<dbReference type="InterPro" id="IPR044974">
    <property type="entry name" value="Disease_R_plants"/>
</dbReference>
<dbReference type="GO" id="GO:0043531">
    <property type="term" value="F:ADP binding"/>
    <property type="evidence" value="ECO:0007669"/>
    <property type="project" value="InterPro"/>
</dbReference>
<dbReference type="GO" id="GO:0098542">
    <property type="term" value="P:defense response to other organism"/>
    <property type="evidence" value="ECO:0007669"/>
    <property type="project" value="TreeGrafter"/>
</dbReference>
<dbReference type="InterPro" id="IPR027417">
    <property type="entry name" value="P-loop_NTPase"/>
</dbReference>
<dbReference type="PANTHER" id="PTHR23155">
    <property type="entry name" value="DISEASE RESISTANCE PROTEIN RP"/>
    <property type="match status" value="1"/>
</dbReference>
<protein>
    <recommendedName>
        <fullName evidence="2">NB-ARC domain-containing protein</fullName>
    </recommendedName>
</protein>
<evidence type="ECO:0000256" key="1">
    <source>
        <dbReference type="ARBA" id="ARBA00022737"/>
    </source>
</evidence>
<dbReference type="Gene3D" id="1.10.10.10">
    <property type="entry name" value="Winged helix-like DNA-binding domain superfamily/Winged helix DNA-binding domain"/>
    <property type="match status" value="1"/>
</dbReference>
<dbReference type="InterPro" id="IPR036388">
    <property type="entry name" value="WH-like_DNA-bd_sf"/>
</dbReference>
<sequence length="268" mass="30807">MGKTTPANQIYHSFGEQFKYRAFVSVSRDPEAVKVLRGILSQLSKLEHSGTESGDERQLIDNILYFLRDKRYYIVIDDVWSVETWEIIKCAIRRNSFGSRVITTTRIKAVAESCSSTYADHVYEIRPLSAMHSKGLFLKRIFSSERQCPPPPTHTHLNRICDDILKKCGGLPLAIITISGLLANKAQTVVQWAQVQSSIGCAHQRYPSVERMIKILSLSYFDLHHDLKTCLLYPSIFPEDYPIEKSRLIRRWIAGRGIYSRKERAHYV</sequence>
<evidence type="ECO:0000313" key="4">
    <source>
        <dbReference type="Proteomes" id="UP000015106"/>
    </source>
</evidence>
<dbReference type="InterPro" id="IPR002182">
    <property type="entry name" value="NB-ARC"/>
</dbReference>
<dbReference type="SUPFAM" id="SSF52540">
    <property type="entry name" value="P-loop containing nucleoside triphosphate hydrolases"/>
    <property type="match status" value="1"/>
</dbReference>
<dbReference type="PRINTS" id="PR00364">
    <property type="entry name" value="DISEASERSIST"/>
</dbReference>
<dbReference type="Gene3D" id="1.10.8.430">
    <property type="entry name" value="Helical domain of apoptotic protease-activating factors"/>
    <property type="match status" value="1"/>
</dbReference>
<dbReference type="PANTHER" id="PTHR23155:SF1028">
    <property type="entry name" value="OS08G0174800 PROTEIN"/>
    <property type="match status" value="1"/>
</dbReference>
<dbReference type="Gramene" id="TuG1812G0700004432.01.T01">
    <property type="protein sequence ID" value="TuG1812G0700004432.01.T01"/>
    <property type="gene ID" value="TuG1812G0700004432.01"/>
</dbReference>
<evidence type="ECO:0000313" key="3">
    <source>
        <dbReference type="EnsemblPlants" id="TuG1812G0700004432.01.T01"/>
    </source>
</evidence>
<reference evidence="3" key="3">
    <citation type="submission" date="2022-06" db="UniProtKB">
        <authorList>
            <consortium name="EnsemblPlants"/>
        </authorList>
    </citation>
    <scope>IDENTIFICATION</scope>
</reference>
<dbReference type="Pfam" id="PF00931">
    <property type="entry name" value="NB-ARC"/>
    <property type="match status" value="1"/>
</dbReference>
<reference evidence="3" key="2">
    <citation type="submission" date="2018-03" db="EMBL/GenBank/DDBJ databases">
        <title>The Triticum urartu genome reveals the dynamic nature of wheat genome evolution.</title>
        <authorList>
            <person name="Ling H."/>
            <person name="Ma B."/>
            <person name="Shi X."/>
            <person name="Liu H."/>
            <person name="Dong L."/>
            <person name="Sun H."/>
            <person name="Cao Y."/>
            <person name="Gao Q."/>
            <person name="Zheng S."/>
            <person name="Li Y."/>
            <person name="Yu Y."/>
            <person name="Du H."/>
            <person name="Qi M."/>
            <person name="Li Y."/>
            <person name="Yu H."/>
            <person name="Cui Y."/>
            <person name="Wang N."/>
            <person name="Chen C."/>
            <person name="Wu H."/>
            <person name="Zhao Y."/>
            <person name="Zhang J."/>
            <person name="Li Y."/>
            <person name="Zhou W."/>
            <person name="Zhang B."/>
            <person name="Hu W."/>
            <person name="Eijk M."/>
            <person name="Tang J."/>
            <person name="Witsenboer H."/>
            <person name="Zhao S."/>
            <person name="Li Z."/>
            <person name="Zhang A."/>
            <person name="Wang D."/>
            <person name="Liang C."/>
        </authorList>
    </citation>
    <scope>NUCLEOTIDE SEQUENCE [LARGE SCALE GENOMIC DNA]</scope>
    <source>
        <strain evidence="3">cv. G1812</strain>
    </source>
</reference>
<feature type="domain" description="NB-ARC" evidence="2">
    <location>
        <begin position="1"/>
        <end position="143"/>
    </location>
</feature>